<dbReference type="InterPro" id="IPR009327">
    <property type="entry name" value="Cupin_DUF985"/>
</dbReference>
<dbReference type="PANTHER" id="PTHR33387:SF3">
    <property type="entry name" value="DUF985 DOMAIN-CONTAINING PROTEIN"/>
    <property type="match status" value="1"/>
</dbReference>
<feature type="domain" description="DUF985" evidence="1">
    <location>
        <begin position="6"/>
        <end position="134"/>
    </location>
</feature>
<dbReference type="AlphaFoldDB" id="A0A420WUT3"/>
<evidence type="ECO:0000313" key="3">
    <source>
        <dbReference type="Proteomes" id="UP000281975"/>
    </source>
</evidence>
<dbReference type="RefSeq" id="WP_121173524.1">
    <property type="nucleotide sequence ID" value="NZ_RBIN01000007.1"/>
</dbReference>
<gene>
    <name evidence="2" type="ORF">C7446_2615</name>
</gene>
<accession>A0A420WUT3</accession>
<dbReference type="InterPro" id="IPR039935">
    <property type="entry name" value="YML079W-like"/>
</dbReference>
<proteinExistence type="predicted"/>
<dbReference type="Pfam" id="PF06172">
    <property type="entry name" value="Cupin_5"/>
    <property type="match status" value="1"/>
</dbReference>
<dbReference type="PANTHER" id="PTHR33387">
    <property type="entry name" value="RMLC-LIKE JELLY ROLL FOLD PROTEIN"/>
    <property type="match status" value="1"/>
</dbReference>
<dbReference type="SUPFAM" id="SSF51182">
    <property type="entry name" value="RmlC-like cupins"/>
    <property type="match status" value="1"/>
</dbReference>
<dbReference type="OrthoDB" id="9798288at2"/>
<sequence>MDRMAQLIERHDLQPHPEGGHFAQVYCADTSVVSPVHGIDRACATHIYFLLPGGESSRFHRVVHDELWHVYEGASLRLVRGDGERFEAITLGSGCEDYFAVVAGGQWQGAESTGDYTLCGCTVAPGFDFEDFMLMPADMAAGVPAAWQHLA</sequence>
<evidence type="ECO:0000259" key="1">
    <source>
        <dbReference type="Pfam" id="PF06172"/>
    </source>
</evidence>
<dbReference type="Proteomes" id="UP000281975">
    <property type="component" value="Unassembled WGS sequence"/>
</dbReference>
<name>A0A420WUT3_9GAMM</name>
<dbReference type="InterPro" id="IPR011051">
    <property type="entry name" value="RmlC_Cupin_sf"/>
</dbReference>
<organism evidence="2 3">
    <name type="scientific">Kushneria sinocarnis</name>
    <dbReference type="NCBI Taxonomy" id="595502"/>
    <lineage>
        <taxon>Bacteria</taxon>
        <taxon>Pseudomonadati</taxon>
        <taxon>Pseudomonadota</taxon>
        <taxon>Gammaproteobacteria</taxon>
        <taxon>Oceanospirillales</taxon>
        <taxon>Halomonadaceae</taxon>
        <taxon>Kushneria</taxon>
    </lineage>
</organism>
<keyword evidence="3" id="KW-1185">Reference proteome</keyword>
<dbReference type="CDD" id="cd06121">
    <property type="entry name" value="cupin_YML079wp"/>
    <property type="match status" value="1"/>
</dbReference>
<evidence type="ECO:0000313" key="2">
    <source>
        <dbReference type="EMBL" id="RKQ97193.1"/>
    </source>
</evidence>
<reference evidence="2 3" key="1">
    <citation type="submission" date="2018-10" db="EMBL/GenBank/DDBJ databases">
        <title>Genomic Encyclopedia of Type Strains, Phase IV (KMG-IV): sequencing the most valuable type-strain genomes for metagenomic binning, comparative biology and taxonomic classification.</title>
        <authorList>
            <person name="Goeker M."/>
        </authorList>
    </citation>
    <scope>NUCLEOTIDE SEQUENCE [LARGE SCALE GENOMIC DNA]</scope>
    <source>
        <strain evidence="2 3">DSM 23229</strain>
    </source>
</reference>
<dbReference type="InterPro" id="IPR014710">
    <property type="entry name" value="RmlC-like_jellyroll"/>
</dbReference>
<protein>
    <recommendedName>
        <fullName evidence="1">DUF985 domain-containing protein</fullName>
    </recommendedName>
</protein>
<dbReference type="EMBL" id="RBIN01000007">
    <property type="protein sequence ID" value="RKQ97193.1"/>
    <property type="molecule type" value="Genomic_DNA"/>
</dbReference>
<dbReference type="Gene3D" id="2.60.120.10">
    <property type="entry name" value="Jelly Rolls"/>
    <property type="match status" value="1"/>
</dbReference>
<comment type="caution">
    <text evidence="2">The sequence shown here is derived from an EMBL/GenBank/DDBJ whole genome shotgun (WGS) entry which is preliminary data.</text>
</comment>